<accession>A0A419Q2I3</accession>
<feature type="non-terminal residue" evidence="1">
    <location>
        <position position="106"/>
    </location>
</feature>
<dbReference type="AlphaFoldDB" id="A0A419Q2I3"/>
<dbReference type="OrthoDB" id="10494663at2759"/>
<sequence length="106" mass="12029">AQSPSFRQTYVLLEPKLDCFSRNTLICKSIWFCERLTWNPAESPVFDVSRLCQLEHEAAWCSTFSCLKTSQTGDSAGFQPDFLARCCCLLLKARFTNCSDIEDLSS</sequence>
<proteinExistence type="predicted"/>
<evidence type="ECO:0000313" key="1">
    <source>
        <dbReference type="EMBL" id="KAG5450018.1"/>
    </source>
</evidence>
<reference evidence="1 2" key="2">
    <citation type="journal article" date="2021" name="Genomics">
        <title>High-quality reference genome for Clonorchis sinensis.</title>
        <authorList>
            <person name="Young N.D."/>
            <person name="Stroehlein A.J."/>
            <person name="Kinkar L."/>
            <person name="Wang T."/>
            <person name="Sohn W.M."/>
            <person name="Chang B.C.H."/>
            <person name="Kaur P."/>
            <person name="Weisz D."/>
            <person name="Dudchenko O."/>
            <person name="Aiden E.L."/>
            <person name="Korhonen P.K."/>
            <person name="Gasser R.B."/>
        </authorList>
    </citation>
    <scope>NUCLEOTIDE SEQUENCE [LARGE SCALE GENOMIC DNA]</scope>
    <source>
        <strain evidence="1">Cs-k2</strain>
    </source>
</reference>
<dbReference type="InParanoid" id="A0A419Q2I3"/>
<name>A0A419Q2I3_CLOSI</name>
<protein>
    <submittedName>
        <fullName evidence="1">Uncharacterized protein</fullName>
    </submittedName>
</protein>
<comment type="caution">
    <text evidence="1">The sequence shown here is derived from an EMBL/GenBank/DDBJ whole genome shotgun (WGS) entry which is preliminary data.</text>
</comment>
<feature type="non-terminal residue" evidence="1">
    <location>
        <position position="1"/>
    </location>
</feature>
<dbReference type="EMBL" id="NIRI02000042">
    <property type="protein sequence ID" value="KAG5450018.1"/>
    <property type="molecule type" value="Genomic_DNA"/>
</dbReference>
<reference evidence="1 2" key="1">
    <citation type="journal article" date="2018" name="Biotechnol. Adv.">
        <title>Improved genomic resources and new bioinformatic workflow for the carcinogenic parasite Clonorchis sinensis: Biotechnological implications.</title>
        <authorList>
            <person name="Wang D."/>
            <person name="Korhonen P.K."/>
            <person name="Gasser R.B."/>
            <person name="Young N.D."/>
        </authorList>
    </citation>
    <scope>NUCLEOTIDE SEQUENCE [LARGE SCALE GENOMIC DNA]</scope>
    <source>
        <strain evidence="1">Cs-k2</strain>
    </source>
</reference>
<evidence type="ECO:0000313" key="2">
    <source>
        <dbReference type="Proteomes" id="UP000286415"/>
    </source>
</evidence>
<dbReference type="Proteomes" id="UP000286415">
    <property type="component" value="Unassembled WGS sequence"/>
</dbReference>
<gene>
    <name evidence="1" type="ORF">CSKR_103251</name>
</gene>
<organism evidence="1 2">
    <name type="scientific">Clonorchis sinensis</name>
    <name type="common">Chinese liver fluke</name>
    <dbReference type="NCBI Taxonomy" id="79923"/>
    <lineage>
        <taxon>Eukaryota</taxon>
        <taxon>Metazoa</taxon>
        <taxon>Spiralia</taxon>
        <taxon>Lophotrochozoa</taxon>
        <taxon>Platyhelminthes</taxon>
        <taxon>Trematoda</taxon>
        <taxon>Digenea</taxon>
        <taxon>Opisthorchiida</taxon>
        <taxon>Opisthorchiata</taxon>
        <taxon>Opisthorchiidae</taxon>
        <taxon>Clonorchis</taxon>
    </lineage>
</organism>
<keyword evidence="2" id="KW-1185">Reference proteome</keyword>